<name>A0ACB8C5X2_DERSI</name>
<organism evidence="1 2">
    <name type="scientific">Dermacentor silvarum</name>
    <name type="common">Tick</name>
    <dbReference type="NCBI Taxonomy" id="543639"/>
    <lineage>
        <taxon>Eukaryota</taxon>
        <taxon>Metazoa</taxon>
        <taxon>Ecdysozoa</taxon>
        <taxon>Arthropoda</taxon>
        <taxon>Chelicerata</taxon>
        <taxon>Arachnida</taxon>
        <taxon>Acari</taxon>
        <taxon>Parasitiformes</taxon>
        <taxon>Ixodida</taxon>
        <taxon>Ixodoidea</taxon>
        <taxon>Ixodidae</taxon>
        <taxon>Rhipicephalinae</taxon>
        <taxon>Dermacentor</taxon>
    </lineage>
</organism>
<reference evidence="1" key="1">
    <citation type="submission" date="2020-05" db="EMBL/GenBank/DDBJ databases">
        <title>Large-scale comparative analyses of tick genomes elucidate their genetic diversity and vector capacities.</title>
        <authorList>
            <person name="Jia N."/>
            <person name="Wang J."/>
            <person name="Shi W."/>
            <person name="Du L."/>
            <person name="Sun Y."/>
            <person name="Zhan W."/>
            <person name="Jiang J."/>
            <person name="Wang Q."/>
            <person name="Zhang B."/>
            <person name="Ji P."/>
            <person name="Sakyi L.B."/>
            <person name="Cui X."/>
            <person name="Yuan T."/>
            <person name="Jiang B."/>
            <person name="Yang W."/>
            <person name="Lam T.T.-Y."/>
            <person name="Chang Q."/>
            <person name="Ding S."/>
            <person name="Wang X."/>
            <person name="Zhu J."/>
            <person name="Ruan X."/>
            <person name="Zhao L."/>
            <person name="Wei J."/>
            <person name="Que T."/>
            <person name="Du C."/>
            <person name="Cheng J."/>
            <person name="Dai P."/>
            <person name="Han X."/>
            <person name="Huang E."/>
            <person name="Gao Y."/>
            <person name="Liu J."/>
            <person name="Shao H."/>
            <person name="Ye R."/>
            <person name="Li L."/>
            <person name="Wei W."/>
            <person name="Wang X."/>
            <person name="Wang C."/>
            <person name="Yang T."/>
            <person name="Huo Q."/>
            <person name="Li W."/>
            <person name="Guo W."/>
            <person name="Chen H."/>
            <person name="Zhou L."/>
            <person name="Ni X."/>
            <person name="Tian J."/>
            <person name="Zhou Y."/>
            <person name="Sheng Y."/>
            <person name="Liu T."/>
            <person name="Pan Y."/>
            <person name="Xia L."/>
            <person name="Li J."/>
            <person name="Zhao F."/>
            <person name="Cao W."/>
        </authorList>
    </citation>
    <scope>NUCLEOTIDE SEQUENCE</scope>
    <source>
        <strain evidence="1">Dsil-2018</strain>
    </source>
</reference>
<dbReference type="Proteomes" id="UP000821865">
    <property type="component" value="Chromosome 9"/>
</dbReference>
<evidence type="ECO:0000313" key="2">
    <source>
        <dbReference type="Proteomes" id="UP000821865"/>
    </source>
</evidence>
<keyword evidence="2" id="KW-1185">Reference proteome</keyword>
<protein>
    <submittedName>
        <fullName evidence="1">Uncharacterized protein</fullName>
    </submittedName>
</protein>
<comment type="caution">
    <text evidence="1">The sequence shown here is derived from an EMBL/GenBank/DDBJ whole genome shotgun (WGS) entry which is preliminary data.</text>
</comment>
<gene>
    <name evidence="1" type="ORF">HPB49_023691</name>
</gene>
<evidence type="ECO:0000313" key="1">
    <source>
        <dbReference type="EMBL" id="KAH7934243.1"/>
    </source>
</evidence>
<sequence length="324" mass="37051">MAFNFVAFCYIVALILTAFLIFMAVFHVIAFDELKNNYKNPIEQCDSLNPLVLPEYLVHILYNVLFLFAGELFTVLLNLPLIGYHINRYRQRPVMSVPGLYDPTSIMNADQLSRAMREGWVKLAFYLLSFFYYLYGLDEFFHDLLSFNPSYKELWKAVRLLLVLSHGQATVERGFSVNRQISVVNLKGLSYISQRIICDAVDRAGGILNVPITKELRIAVSTARQHYGSHLESEKKRYQENSKQTKRRTIMDEVEGLQTKKKKLEAVVADLTAVTDGYAEKKAERTGDISYVVKSNSLRKTAKGKAEELGSIKTQIEKKLKDLP</sequence>
<accession>A0ACB8C5X2</accession>
<proteinExistence type="predicted"/>
<dbReference type="EMBL" id="CM023478">
    <property type="protein sequence ID" value="KAH7934243.1"/>
    <property type="molecule type" value="Genomic_DNA"/>
</dbReference>